<dbReference type="PROSITE" id="PS51257">
    <property type="entry name" value="PROKAR_LIPOPROTEIN"/>
    <property type="match status" value="1"/>
</dbReference>
<keyword evidence="4" id="KW-1185">Reference proteome</keyword>
<evidence type="ECO:0000256" key="2">
    <source>
        <dbReference type="SAM" id="SignalP"/>
    </source>
</evidence>
<feature type="region of interest" description="Disordered" evidence="1">
    <location>
        <begin position="97"/>
        <end position="125"/>
    </location>
</feature>
<dbReference type="EMBL" id="CP042433">
    <property type="protein sequence ID" value="QEC54672.1"/>
    <property type="molecule type" value="Genomic_DNA"/>
</dbReference>
<accession>A0A5B8UE25</accession>
<organism evidence="3 4">
    <name type="scientific">Flavisolibacter ginsenosidimutans</name>
    <dbReference type="NCBI Taxonomy" id="661481"/>
    <lineage>
        <taxon>Bacteria</taxon>
        <taxon>Pseudomonadati</taxon>
        <taxon>Bacteroidota</taxon>
        <taxon>Chitinophagia</taxon>
        <taxon>Chitinophagales</taxon>
        <taxon>Chitinophagaceae</taxon>
        <taxon>Flavisolibacter</taxon>
    </lineage>
</organism>
<dbReference type="AlphaFoldDB" id="A0A5B8UE25"/>
<reference evidence="3 4" key="1">
    <citation type="journal article" date="2015" name="Int. J. Syst. Evol. Microbiol.">
        <title>Flavisolibacter ginsenosidimutans sp. nov., with ginsenoside-converting activity isolated from soil used for cultivating ginseng.</title>
        <authorList>
            <person name="Zhao Y."/>
            <person name="Liu Q."/>
            <person name="Kang M.S."/>
            <person name="Jin F."/>
            <person name="Yu H."/>
            <person name="Im W.T."/>
        </authorList>
    </citation>
    <scope>NUCLEOTIDE SEQUENCE [LARGE SCALE GENOMIC DNA]</scope>
    <source>
        <strain evidence="3 4">Gsoil 636</strain>
    </source>
</reference>
<dbReference type="KEGG" id="fgg:FSB75_01735"/>
<dbReference type="RefSeq" id="WP_146781822.1">
    <property type="nucleotide sequence ID" value="NZ_BAABIO010000006.1"/>
</dbReference>
<dbReference type="Proteomes" id="UP000321204">
    <property type="component" value="Chromosome"/>
</dbReference>
<evidence type="ECO:0000313" key="4">
    <source>
        <dbReference type="Proteomes" id="UP000321204"/>
    </source>
</evidence>
<protein>
    <recommendedName>
        <fullName evidence="5">Lipoprotein</fullName>
    </recommendedName>
</protein>
<evidence type="ECO:0000313" key="3">
    <source>
        <dbReference type="EMBL" id="QEC54672.1"/>
    </source>
</evidence>
<dbReference type="OrthoDB" id="681124at2"/>
<sequence>MKAVKYLLTLFVAAIVFASCTTTQRVYDDEFDGAVTRRVGDRVYVEDPYYGTVILERNPATGRYYDVTNGYNRGYYSYPYNGWNNRVYRGYGNRVYSQPNKGTYQRPPQEAQGSREEARRRVLGN</sequence>
<feature type="chain" id="PRO_5022707036" description="Lipoprotein" evidence="2">
    <location>
        <begin position="19"/>
        <end position="125"/>
    </location>
</feature>
<name>A0A5B8UE25_9BACT</name>
<gene>
    <name evidence="3" type="ORF">FSB75_01735</name>
</gene>
<feature type="compositionally biased region" description="Basic and acidic residues" evidence="1">
    <location>
        <begin position="113"/>
        <end position="125"/>
    </location>
</feature>
<keyword evidence="2" id="KW-0732">Signal</keyword>
<evidence type="ECO:0008006" key="5">
    <source>
        <dbReference type="Google" id="ProtNLM"/>
    </source>
</evidence>
<evidence type="ECO:0000256" key="1">
    <source>
        <dbReference type="SAM" id="MobiDB-lite"/>
    </source>
</evidence>
<feature type="signal peptide" evidence="2">
    <location>
        <begin position="1"/>
        <end position="18"/>
    </location>
</feature>
<proteinExistence type="predicted"/>